<name>A0A8S3Q9D2_MYTED</name>
<feature type="region of interest" description="Disordered" evidence="1">
    <location>
        <begin position="115"/>
        <end position="139"/>
    </location>
</feature>
<feature type="compositionally biased region" description="Polar residues" evidence="1">
    <location>
        <begin position="331"/>
        <end position="344"/>
    </location>
</feature>
<keyword evidence="2" id="KW-0472">Membrane</keyword>
<evidence type="ECO:0000313" key="3">
    <source>
        <dbReference type="EMBL" id="CAG2193281.1"/>
    </source>
</evidence>
<feature type="region of interest" description="Disordered" evidence="1">
    <location>
        <begin position="548"/>
        <end position="583"/>
    </location>
</feature>
<dbReference type="Proteomes" id="UP000683360">
    <property type="component" value="Unassembled WGS sequence"/>
</dbReference>
<feature type="compositionally biased region" description="Low complexity" evidence="1">
    <location>
        <begin position="178"/>
        <end position="208"/>
    </location>
</feature>
<keyword evidence="2" id="KW-0812">Transmembrane</keyword>
<feature type="transmembrane region" description="Helical" evidence="2">
    <location>
        <begin position="671"/>
        <end position="689"/>
    </location>
</feature>
<reference evidence="3" key="1">
    <citation type="submission" date="2021-03" db="EMBL/GenBank/DDBJ databases">
        <authorList>
            <person name="Bekaert M."/>
        </authorList>
    </citation>
    <scope>NUCLEOTIDE SEQUENCE</scope>
</reference>
<gene>
    <name evidence="3" type="ORF">MEDL_8416</name>
</gene>
<organism evidence="3 4">
    <name type="scientific">Mytilus edulis</name>
    <name type="common">Blue mussel</name>
    <dbReference type="NCBI Taxonomy" id="6550"/>
    <lineage>
        <taxon>Eukaryota</taxon>
        <taxon>Metazoa</taxon>
        <taxon>Spiralia</taxon>
        <taxon>Lophotrochozoa</taxon>
        <taxon>Mollusca</taxon>
        <taxon>Bivalvia</taxon>
        <taxon>Autobranchia</taxon>
        <taxon>Pteriomorphia</taxon>
        <taxon>Mytilida</taxon>
        <taxon>Mytiloidea</taxon>
        <taxon>Mytilidae</taxon>
        <taxon>Mytilinae</taxon>
        <taxon>Mytilus</taxon>
    </lineage>
</organism>
<feature type="compositionally biased region" description="Polar residues" evidence="1">
    <location>
        <begin position="116"/>
        <end position="139"/>
    </location>
</feature>
<sequence>MSGYTPVLLDYYNLIQKKTQFLFIQYKVQWQTKVTDEKLSSPQGEKQTGIDQTVAEKQQNLQIVQPVPNTDIRNVDTNQTITHKEVNLSEQHGAQQQPNQPQTKVNPVQQLDIPKQQDTQVQPQDKSQQTSYSQGAQPQQILVSQHQNVLDQKLGNQSEQPTKSLEEVTPSQQVFPLQKQTTLSQQQATAKQKQTTSSQQQATTVQKQETPSLQQTTPSLKPVVPSQKQETPSLQQATPSQKQAVPSQKQETPSLQQATPSLKPVVPSQKQETPSLQQATPSQKQAVPSQKQETPSLQQATTSLKPAVPSQKQETPSQKQTTPSLKPVVPSQKQETPSKQQATPSLKPAETPSLQQAASSLKPAGPSQQQETPSQQLVSHSPQHESQFQQQVAPATDQSQKVFLSQQEGLQHIPQSQQDAGKLQTSNVNTQNTSILTQIDVLPINQETNQEVKSLYHEQSQNFDQEMKQNENNIEQKGTKQRLIPVTTPKEDTRVKPIQLDSKPQESSYRTTQQQILNRSEFSYRTTVQPQISTTENTMDNDDYLVEWDKDQDSDPSNDQKTDDDSLVEENKDVWDDTDPDPWEKTIDLNVDNNEEELENENNDFMKDTKKVIDGPEDGGYFDEDDFNSVADKTGDFWDEPMFNKHPLIKDKFVTKNYRSPVADETKLMGFYSWVLFVTLLFLILFVLFTQHRPRSRWFGLGRRYRSSSKSVAY</sequence>
<feature type="compositionally biased region" description="Polar residues" evidence="1">
    <location>
        <begin position="366"/>
        <end position="401"/>
    </location>
</feature>
<keyword evidence="4" id="KW-1185">Reference proteome</keyword>
<dbReference type="AlphaFoldDB" id="A0A8S3Q9D2"/>
<dbReference type="EMBL" id="CAJPWZ010000459">
    <property type="protein sequence ID" value="CAG2193281.1"/>
    <property type="molecule type" value="Genomic_DNA"/>
</dbReference>
<feature type="region of interest" description="Disordered" evidence="1">
    <location>
        <begin position="472"/>
        <end position="511"/>
    </location>
</feature>
<protein>
    <submittedName>
        <fullName evidence="3">Uncharacterized protein</fullName>
    </submittedName>
</protein>
<feature type="region of interest" description="Disordered" evidence="1">
    <location>
        <begin position="176"/>
        <end position="401"/>
    </location>
</feature>
<evidence type="ECO:0000256" key="2">
    <source>
        <dbReference type="SAM" id="Phobius"/>
    </source>
</evidence>
<keyword evidence="2" id="KW-1133">Transmembrane helix</keyword>
<feature type="compositionally biased region" description="Polar residues" evidence="1">
    <location>
        <begin position="209"/>
        <end position="219"/>
    </location>
</feature>
<proteinExistence type="predicted"/>
<accession>A0A8S3Q9D2</accession>
<evidence type="ECO:0000256" key="1">
    <source>
        <dbReference type="SAM" id="MobiDB-lite"/>
    </source>
</evidence>
<feature type="compositionally biased region" description="Polar residues" evidence="1">
    <location>
        <begin position="268"/>
        <end position="324"/>
    </location>
</feature>
<feature type="compositionally biased region" description="Polar residues" evidence="1">
    <location>
        <begin position="226"/>
        <end position="260"/>
    </location>
</feature>
<comment type="caution">
    <text evidence="3">The sequence shown here is derived from an EMBL/GenBank/DDBJ whole genome shotgun (WGS) entry which is preliminary data.</text>
</comment>
<dbReference type="OrthoDB" id="445594at2759"/>
<evidence type="ECO:0000313" key="4">
    <source>
        <dbReference type="Proteomes" id="UP000683360"/>
    </source>
</evidence>
<feature type="compositionally biased region" description="Basic and acidic residues" evidence="1">
    <location>
        <begin position="548"/>
        <end position="575"/>
    </location>
</feature>